<dbReference type="RefSeq" id="WP_284314935.1">
    <property type="nucleotide sequence ID" value="NZ_BSPC01000054.1"/>
</dbReference>
<accession>A0ABQ6CQ40</accession>
<dbReference type="Pfam" id="PF00126">
    <property type="entry name" value="HTH_1"/>
    <property type="match status" value="1"/>
</dbReference>
<name>A0ABQ6CQ40_9HYPH</name>
<dbReference type="PROSITE" id="PS50931">
    <property type="entry name" value="HTH_LYSR"/>
    <property type="match status" value="1"/>
</dbReference>
<dbReference type="InterPro" id="IPR000847">
    <property type="entry name" value="LysR_HTH_N"/>
</dbReference>
<sequence length="301" mass="32525">MDRLDAIRLFLRVVERGNFAAAAREAGIGQPAVSKQIAALEAHLCAQLLRRTSRSMTLSEAGQTFYEAALRLVADYDAAASLIGRGQFSPSGLVRVSTSPVFGRLYITPRLPEFFARYPDVAVELSASERMINLVEEGIDVGIRIGNFADSSLIALRLASTPIITVAAPAYLEARGVPASPTDLERHSCVIFALRGEPRAWEFKTAAGPLIHHPQGNFRTGDAEQVRAAVLAGLGLAQVPAWLFAPEIASGAVRVVLRDLEPGSFAISAVHTAGRRLPTRARVFVDFLANALRREKNLAFQ</sequence>
<organism evidence="6 7">
    <name type="scientific">Labrys miyagiensis</name>
    <dbReference type="NCBI Taxonomy" id="346912"/>
    <lineage>
        <taxon>Bacteria</taxon>
        <taxon>Pseudomonadati</taxon>
        <taxon>Pseudomonadota</taxon>
        <taxon>Alphaproteobacteria</taxon>
        <taxon>Hyphomicrobiales</taxon>
        <taxon>Xanthobacteraceae</taxon>
        <taxon>Labrys</taxon>
    </lineage>
</organism>
<dbReference type="InterPro" id="IPR036390">
    <property type="entry name" value="WH_DNA-bd_sf"/>
</dbReference>
<dbReference type="Proteomes" id="UP001156882">
    <property type="component" value="Unassembled WGS sequence"/>
</dbReference>
<keyword evidence="4" id="KW-0804">Transcription</keyword>
<dbReference type="SUPFAM" id="SSF53850">
    <property type="entry name" value="Periplasmic binding protein-like II"/>
    <property type="match status" value="1"/>
</dbReference>
<evidence type="ECO:0000256" key="1">
    <source>
        <dbReference type="ARBA" id="ARBA00009437"/>
    </source>
</evidence>
<evidence type="ECO:0000256" key="2">
    <source>
        <dbReference type="ARBA" id="ARBA00023015"/>
    </source>
</evidence>
<feature type="domain" description="HTH lysR-type" evidence="5">
    <location>
        <begin position="1"/>
        <end position="59"/>
    </location>
</feature>
<dbReference type="EMBL" id="BSPC01000054">
    <property type="protein sequence ID" value="GLS21945.1"/>
    <property type="molecule type" value="Genomic_DNA"/>
</dbReference>
<evidence type="ECO:0000313" key="7">
    <source>
        <dbReference type="Proteomes" id="UP001156882"/>
    </source>
</evidence>
<dbReference type="PANTHER" id="PTHR30537">
    <property type="entry name" value="HTH-TYPE TRANSCRIPTIONAL REGULATOR"/>
    <property type="match status" value="1"/>
</dbReference>
<dbReference type="Gene3D" id="1.10.10.10">
    <property type="entry name" value="Winged helix-like DNA-binding domain superfamily/Winged helix DNA-binding domain"/>
    <property type="match status" value="1"/>
</dbReference>
<evidence type="ECO:0000259" key="5">
    <source>
        <dbReference type="PROSITE" id="PS50931"/>
    </source>
</evidence>
<dbReference type="Gene3D" id="3.40.190.290">
    <property type="match status" value="1"/>
</dbReference>
<reference evidence="7" key="1">
    <citation type="journal article" date="2019" name="Int. J. Syst. Evol. Microbiol.">
        <title>The Global Catalogue of Microorganisms (GCM) 10K type strain sequencing project: providing services to taxonomists for standard genome sequencing and annotation.</title>
        <authorList>
            <consortium name="The Broad Institute Genomics Platform"/>
            <consortium name="The Broad Institute Genome Sequencing Center for Infectious Disease"/>
            <person name="Wu L."/>
            <person name="Ma J."/>
        </authorList>
    </citation>
    <scope>NUCLEOTIDE SEQUENCE [LARGE SCALE GENOMIC DNA]</scope>
    <source>
        <strain evidence="7">NBRC 101365</strain>
    </source>
</reference>
<comment type="caution">
    <text evidence="6">The sequence shown here is derived from an EMBL/GenBank/DDBJ whole genome shotgun (WGS) entry which is preliminary data.</text>
</comment>
<dbReference type="SUPFAM" id="SSF46785">
    <property type="entry name" value="Winged helix' DNA-binding domain"/>
    <property type="match status" value="1"/>
</dbReference>
<proteinExistence type="inferred from homology"/>
<keyword evidence="2" id="KW-0805">Transcription regulation</keyword>
<dbReference type="InterPro" id="IPR005119">
    <property type="entry name" value="LysR_subst-bd"/>
</dbReference>
<keyword evidence="7" id="KW-1185">Reference proteome</keyword>
<dbReference type="PRINTS" id="PR00039">
    <property type="entry name" value="HTHLYSR"/>
</dbReference>
<evidence type="ECO:0000313" key="6">
    <source>
        <dbReference type="EMBL" id="GLS21945.1"/>
    </source>
</evidence>
<dbReference type="Pfam" id="PF03466">
    <property type="entry name" value="LysR_substrate"/>
    <property type="match status" value="1"/>
</dbReference>
<protein>
    <submittedName>
        <fullName evidence="6">LysR family transcriptional regulator</fullName>
    </submittedName>
</protein>
<gene>
    <name evidence="6" type="ORF">GCM10007874_49620</name>
</gene>
<dbReference type="InterPro" id="IPR036388">
    <property type="entry name" value="WH-like_DNA-bd_sf"/>
</dbReference>
<comment type="similarity">
    <text evidence="1">Belongs to the LysR transcriptional regulatory family.</text>
</comment>
<dbReference type="InterPro" id="IPR058163">
    <property type="entry name" value="LysR-type_TF_proteobact-type"/>
</dbReference>
<evidence type="ECO:0000256" key="3">
    <source>
        <dbReference type="ARBA" id="ARBA00023125"/>
    </source>
</evidence>
<dbReference type="PANTHER" id="PTHR30537:SF80">
    <property type="entry name" value="TRANSCRIPTIONAL REGULATOR"/>
    <property type="match status" value="1"/>
</dbReference>
<dbReference type="CDD" id="cd08422">
    <property type="entry name" value="PBP2_CrgA_like"/>
    <property type="match status" value="1"/>
</dbReference>
<evidence type="ECO:0000256" key="4">
    <source>
        <dbReference type="ARBA" id="ARBA00023163"/>
    </source>
</evidence>
<keyword evidence="3" id="KW-0238">DNA-binding</keyword>